<gene>
    <name evidence="1" type="ORF">AB1E22_01130</name>
</gene>
<sequence>MLSDKNVFLKNKIIEINTALTIEGSDMFELIGEVKDLFSSPYNTGTVANCEVVQELWGALFNVFSSDSSYDNKFEAIFTMSDIAIYARKQGVKVGFELLEEWRSAHGQNDTTVEILECIDDILL</sequence>
<dbReference type="RefSeq" id="WP_367593686.1">
    <property type="nucleotide sequence ID" value="NZ_JBFMVT010000002.1"/>
</dbReference>
<reference evidence="1 2" key="1">
    <citation type="submission" date="2024-07" db="EMBL/GenBank/DDBJ databases">
        <authorList>
            <person name="Wang L."/>
        </authorList>
    </citation>
    <scope>NUCLEOTIDE SEQUENCE [LARGE SCALE GENOMIC DNA]</scope>
    <source>
        <strain evidence="1 2">WL359</strain>
    </source>
</reference>
<evidence type="ECO:0000313" key="2">
    <source>
        <dbReference type="Proteomes" id="UP001555342"/>
    </source>
</evidence>
<evidence type="ECO:0000313" key="1">
    <source>
        <dbReference type="EMBL" id="MEW7311332.1"/>
    </source>
</evidence>
<accession>A0ABV3NP91</accession>
<name>A0ABV3NP91_9ENTR</name>
<dbReference type="Proteomes" id="UP001555342">
    <property type="component" value="Unassembled WGS sequence"/>
</dbReference>
<proteinExistence type="predicted"/>
<dbReference type="EMBL" id="JBFMVT010000002">
    <property type="protein sequence ID" value="MEW7311332.1"/>
    <property type="molecule type" value="Genomic_DNA"/>
</dbReference>
<protein>
    <submittedName>
        <fullName evidence="1">Uncharacterized protein</fullName>
    </submittedName>
</protein>
<comment type="caution">
    <text evidence="1">The sequence shown here is derived from an EMBL/GenBank/DDBJ whole genome shotgun (WGS) entry which is preliminary data.</text>
</comment>
<keyword evidence="2" id="KW-1185">Reference proteome</keyword>
<organism evidence="1 2">
    <name type="scientific">Buttiauxella gaviniae</name>
    <dbReference type="NCBI Taxonomy" id="82990"/>
    <lineage>
        <taxon>Bacteria</taxon>
        <taxon>Pseudomonadati</taxon>
        <taxon>Pseudomonadota</taxon>
        <taxon>Gammaproteobacteria</taxon>
        <taxon>Enterobacterales</taxon>
        <taxon>Enterobacteriaceae</taxon>
        <taxon>Buttiauxella</taxon>
    </lineage>
</organism>